<dbReference type="EMBL" id="FTNI01000006">
    <property type="protein sequence ID" value="SIR13963.1"/>
    <property type="molecule type" value="Genomic_DNA"/>
</dbReference>
<gene>
    <name evidence="1" type="ORF">SAMN05421833_106139</name>
</gene>
<organism evidence="1 2">
    <name type="scientific">Microbispora rosea</name>
    <dbReference type="NCBI Taxonomy" id="58117"/>
    <lineage>
        <taxon>Bacteria</taxon>
        <taxon>Bacillati</taxon>
        <taxon>Actinomycetota</taxon>
        <taxon>Actinomycetes</taxon>
        <taxon>Streptosporangiales</taxon>
        <taxon>Streptosporangiaceae</taxon>
        <taxon>Microbispora</taxon>
    </lineage>
</organism>
<proteinExistence type="predicted"/>
<evidence type="ECO:0000313" key="2">
    <source>
        <dbReference type="Proteomes" id="UP000186096"/>
    </source>
</evidence>
<protein>
    <submittedName>
        <fullName evidence="1">Uncharacterized protein</fullName>
    </submittedName>
</protein>
<dbReference type="GeneID" id="97495418"/>
<keyword evidence="2" id="KW-1185">Reference proteome</keyword>
<reference evidence="2" key="1">
    <citation type="submission" date="2017-01" db="EMBL/GenBank/DDBJ databases">
        <authorList>
            <person name="Varghese N."/>
            <person name="Submissions S."/>
        </authorList>
    </citation>
    <scope>NUCLEOTIDE SEQUENCE [LARGE SCALE GENOMIC DNA]</scope>
    <source>
        <strain evidence="2">ATCC 12950</strain>
    </source>
</reference>
<dbReference type="Proteomes" id="UP000186096">
    <property type="component" value="Unassembled WGS sequence"/>
</dbReference>
<dbReference type="AlphaFoldDB" id="A0A1N6YHB3"/>
<dbReference type="STRING" id="58117.SAMN05421833_106139"/>
<sequence>MDRFVHVMPLDDVIDHEGSPECVCGPGGQPVTAADLGEPVPHTERDAVILGWPHPAVGVIYQHHPLSPCHEWEAIPES</sequence>
<evidence type="ECO:0000313" key="1">
    <source>
        <dbReference type="EMBL" id="SIR13963.1"/>
    </source>
</evidence>
<dbReference type="RefSeq" id="WP_036404540.1">
    <property type="nucleotide sequence ID" value="NZ_FTNI01000006.1"/>
</dbReference>
<dbReference type="OrthoDB" id="3541167at2"/>
<name>A0A1N6YHB3_9ACTN</name>
<accession>A0A1N6YHB3</accession>